<evidence type="ECO:0000256" key="4">
    <source>
        <dbReference type="ARBA" id="ARBA00022840"/>
    </source>
</evidence>
<proteinExistence type="predicted"/>
<evidence type="ECO:0000256" key="5">
    <source>
        <dbReference type="PROSITE-ProRule" id="PRU00560"/>
    </source>
</evidence>
<dbReference type="Proteomes" id="UP001210211">
    <property type="component" value="Unassembled WGS sequence"/>
</dbReference>
<dbReference type="Pfam" id="PF13087">
    <property type="entry name" value="AAA_12"/>
    <property type="match status" value="1"/>
</dbReference>
<dbReference type="Gene3D" id="3.40.50.300">
    <property type="entry name" value="P-loop containing nucleotide triphosphate hydrolases"/>
    <property type="match status" value="3"/>
</dbReference>
<dbReference type="PANTHER" id="PTHR21529:SF4">
    <property type="entry name" value="TPR AND ANKYRIN REPEAT-CONTAINING PROTEIN 1"/>
    <property type="match status" value="1"/>
</dbReference>
<protein>
    <recommendedName>
        <fullName evidence="6">UvrD-like helicase ATP-binding domain-containing protein</fullName>
    </recommendedName>
</protein>
<dbReference type="GO" id="GO:0005524">
    <property type="term" value="F:ATP binding"/>
    <property type="evidence" value="ECO:0007669"/>
    <property type="project" value="UniProtKB-UniRule"/>
</dbReference>
<name>A0AAD5ZA52_9POAL</name>
<evidence type="ECO:0000313" key="7">
    <source>
        <dbReference type="EMBL" id="KAJ3689681.1"/>
    </source>
</evidence>
<dbReference type="SUPFAM" id="SSF52540">
    <property type="entry name" value="P-loop containing nucleoside triphosphate hydrolases"/>
    <property type="match status" value="2"/>
</dbReference>
<feature type="binding site" evidence="5">
    <location>
        <begin position="1079"/>
        <end position="1086"/>
    </location>
    <ligand>
        <name>ATP</name>
        <dbReference type="ChEBI" id="CHEBI:30616"/>
    </ligand>
</feature>
<dbReference type="GO" id="GO:0004386">
    <property type="term" value="F:helicase activity"/>
    <property type="evidence" value="ECO:0007669"/>
    <property type="project" value="UniProtKB-UniRule"/>
</dbReference>
<dbReference type="Pfam" id="PF13086">
    <property type="entry name" value="AAA_11"/>
    <property type="match status" value="1"/>
</dbReference>
<dbReference type="InterPro" id="IPR039904">
    <property type="entry name" value="TRANK1"/>
</dbReference>
<dbReference type="PANTHER" id="PTHR21529">
    <property type="entry name" value="MAMMARY TURMOR VIRUS RECEPTOR HOMOLOG 1, 2 MTVR1, 2"/>
    <property type="match status" value="1"/>
</dbReference>
<dbReference type="GO" id="GO:0005694">
    <property type="term" value="C:chromosome"/>
    <property type="evidence" value="ECO:0007669"/>
    <property type="project" value="UniProtKB-ARBA"/>
</dbReference>
<keyword evidence="4 5" id="KW-0067">ATP-binding</keyword>
<dbReference type="InterPro" id="IPR027417">
    <property type="entry name" value="P-loop_NTPase"/>
</dbReference>
<dbReference type="EMBL" id="JAMRDG010000002">
    <property type="protein sequence ID" value="KAJ3689681.1"/>
    <property type="molecule type" value="Genomic_DNA"/>
</dbReference>
<evidence type="ECO:0000256" key="1">
    <source>
        <dbReference type="ARBA" id="ARBA00022741"/>
    </source>
</evidence>
<evidence type="ECO:0000256" key="3">
    <source>
        <dbReference type="ARBA" id="ARBA00022806"/>
    </source>
</evidence>
<dbReference type="InterPro" id="IPR045529">
    <property type="entry name" value="DUF6469"/>
</dbReference>
<dbReference type="InterPro" id="IPR014016">
    <property type="entry name" value="UvrD-like_ATP-bd"/>
</dbReference>
<evidence type="ECO:0000256" key="2">
    <source>
        <dbReference type="ARBA" id="ARBA00022801"/>
    </source>
</evidence>
<keyword evidence="8" id="KW-1185">Reference proteome</keyword>
<dbReference type="Pfam" id="PF00580">
    <property type="entry name" value="UvrD-helicase"/>
    <property type="match status" value="1"/>
</dbReference>
<dbReference type="GO" id="GO:0016787">
    <property type="term" value="F:hydrolase activity"/>
    <property type="evidence" value="ECO:0007669"/>
    <property type="project" value="UniProtKB-UniRule"/>
</dbReference>
<organism evidence="7 8">
    <name type="scientific">Rhynchospora tenuis</name>
    <dbReference type="NCBI Taxonomy" id="198213"/>
    <lineage>
        <taxon>Eukaryota</taxon>
        <taxon>Viridiplantae</taxon>
        <taxon>Streptophyta</taxon>
        <taxon>Embryophyta</taxon>
        <taxon>Tracheophyta</taxon>
        <taxon>Spermatophyta</taxon>
        <taxon>Magnoliopsida</taxon>
        <taxon>Liliopsida</taxon>
        <taxon>Poales</taxon>
        <taxon>Cyperaceae</taxon>
        <taxon>Cyperoideae</taxon>
        <taxon>Rhynchosporeae</taxon>
        <taxon>Rhynchospora</taxon>
    </lineage>
</organism>
<comment type="caution">
    <text evidence="7">The sequence shown here is derived from an EMBL/GenBank/DDBJ whole genome shotgun (WGS) entry which is preliminary data.</text>
</comment>
<keyword evidence="1 5" id="KW-0547">Nucleotide-binding</keyword>
<dbReference type="FunFam" id="3.40.50.300:FF:000326">
    <property type="entry name" value="P-loop containing nucleoside triphosphate hydrolase"/>
    <property type="match status" value="1"/>
</dbReference>
<dbReference type="InterPro" id="IPR041679">
    <property type="entry name" value="DNA2/NAM7-like_C"/>
</dbReference>
<evidence type="ECO:0000259" key="6">
    <source>
        <dbReference type="PROSITE" id="PS51198"/>
    </source>
</evidence>
<dbReference type="Pfam" id="PF20073">
    <property type="entry name" value="DUF6469"/>
    <property type="match status" value="1"/>
</dbReference>
<keyword evidence="2 5" id="KW-0378">Hydrolase</keyword>
<dbReference type="PROSITE" id="PS51198">
    <property type="entry name" value="UVRD_HELICASE_ATP_BIND"/>
    <property type="match status" value="1"/>
</dbReference>
<sequence length="1430" mass="162576">MSTPRFQPRPFKFGSSVPAPSPFTSIQLLFEPFPTLLNHDGIVKKIPLEFQSVDEYLESYRLPLIEETRAELFSSLETISEVPSAEIQQIELCDTKLGLVCVMDILAGGFYGANEYEPKNGDVFLLTSLKPNSIDDLMRYGVTYCLAIVKKVVERELEKVLVKQFTMSVSPTITSSDEIQRCTCALYLTSTVTNSRIWRALQYHGADQNFTLLRKVFSESQMEQSMCDNTQEQDNSEITSLLEQLLSTDLNQSQLDALKSTISAVRYNKSSSMKLLWGPPGTGKTKTICSILWSLKQLKIRTLTCAPTNVAVAGVCSRLLHLLKSFGKNYNSDGFPLCLADVVLFGSRGRMEIAGALQDVFLDNRVCQLENCFSSLNGGTYGVLSMIRLLEDCITLYDVYEESCKERKEVALGFGEYWRKQFMEHKQNLDGCFETLFVHLPRRFLSSENCMCIVSVQFFLKEIASLLSSSVITEEQLKQTFETPPISLSTAQKKLIESRKECLEQLTNLQGMLKLSLLSLANCGSIREFCLQNATLVFCTASSSFLLHDVQTSGFDVVIIDEAAQLKECESVIPLRLNCVKHALLVGDECQLPALVKSQVSKRSGFGTSLFARLVLLKHEKHLLNTQYRMHPSISIFPNNRFYDGKVLDGSNVLEDGYNKKYSRFLFGSYAFVNIADGSEETDDFGKSWRNWMEVAVVVHFIKNLYENWKNMGGKLTVGIVSPYTAQVILIKDRIGNKYDHDAGFLVRVKSIDGFQGQEEDIIILSTVHCNNRGSVGFLHDNQRTKVAITRARHCMWIVGSATTLLESGTIWSDIVFDARKRRCYFEAKDNDDLRKLILNVKNELDQLEDLLNPNSVLFSATRWKVVFSDMFIRSFSKLKSKHTRMGLIQLLLRLAGGWRSKRKSVNMADRSFPARVYAMAELYLVWSVDLQKDQQVYTQIIKLWDLMPLSKVDGLLKRMDYIFSMYTDAYKERCKTICVEGMMEVPMMWIDGHEIVQYRKNTQLEIREDQDLSDINLSFLEDSKVNESLVLMRFYALSSGVVKHLLMAQDGSEIDVPFELNDQEMEIIMFPCSAFILGRSGTGKTTVLTTKLVRMEQQFFVASHGIGYSDVGSSEIVERDQNNEQIEEDVKTCFLKQVFLTVSPKLCSAIRDQVTRLVRFSNFGELSGRLDSLTMHDDMDKLDEFADVPDNFNDLTQNHYPLIITFRKFLMMLDGTMEFSFFNKFCAELGASTEEGVSKSRTLLALIQSKEVDFDKFSCSYWPQFNEQLTKHLDASTVFTQIISRIKGGSGSTEGVVGREQYVSFSERRFSTLSRADLDRIYDIFLAYEGKKRTAREFDLSDFVNNLHSRLNAGGHISHTVDFIYVDEVQDLTVNQIALLKHVCKNFKGGFVFAGDTAQTIARGIDFRFEEIRSLFYKEFLSDLKGQKC</sequence>
<dbReference type="InterPro" id="IPR041677">
    <property type="entry name" value="DNA2/NAM7_AAA_11"/>
</dbReference>
<reference evidence="7 8" key="1">
    <citation type="journal article" date="2022" name="Cell">
        <title>Repeat-based holocentromeres influence genome architecture and karyotype evolution.</title>
        <authorList>
            <person name="Hofstatter P.G."/>
            <person name="Thangavel G."/>
            <person name="Lux T."/>
            <person name="Neumann P."/>
            <person name="Vondrak T."/>
            <person name="Novak P."/>
            <person name="Zhang M."/>
            <person name="Costa L."/>
            <person name="Castellani M."/>
            <person name="Scott A."/>
            <person name="Toegelov H."/>
            <person name="Fuchs J."/>
            <person name="Mata-Sucre Y."/>
            <person name="Dias Y."/>
            <person name="Vanzela A.L.L."/>
            <person name="Huettel B."/>
            <person name="Almeida C.C.S."/>
            <person name="Simkova H."/>
            <person name="Souza G."/>
            <person name="Pedrosa-Harand A."/>
            <person name="Macas J."/>
            <person name="Mayer K.F.X."/>
            <person name="Houben A."/>
            <person name="Marques A."/>
        </authorList>
    </citation>
    <scope>NUCLEOTIDE SEQUENCE [LARGE SCALE GENOMIC DNA]</scope>
    <source>
        <strain evidence="7">RhyTen1mFocal</strain>
    </source>
</reference>
<gene>
    <name evidence="7" type="ORF">LUZ61_018845</name>
</gene>
<dbReference type="InterPro" id="IPR047187">
    <property type="entry name" value="SF1_C_Upf1"/>
</dbReference>
<evidence type="ECO:0000313" key="8">
    <source>
        <dbReference type="Proteomes" id="UP001210211"/>
    </source>
</evidence>
<keyword evidence="3 5" id="KW-0347">Helicase</keyword>
<dbReference type="CDD" id="cd18808">
    <property type="entry name" value="SF1_C_Upf1"/>
    <property type="match status" value="1"/>
</dbReference>
<accession>A0AAD5ZA52</accession>
<feature type="domain" description="UvrD-like helicase ATP-binding" evidence="6">
    <location>
        <begin position="1058"/>
        <end position="1430"/>
    </location>
</feature>